<dbReference type="VEuPathDB" id="FungiDB:RhiirFUN_025057"/>
<dbReference type="Proteomes" id="UP000684084">
    <property type="component" value="Unassembled WGS sequence"/>
</dbReference>
<dbReference type="OrthoDB" id="2430494at2759"/>
<name>A0A915YUM4_9GLOM</name>
<protein>
    <recommendedName>
        <fullName evidence="1">FAR1 domain-containing protein</fullName>
    </recommendedName>
</protein>
<evidence type="ECO:0000313" key="3">
    <source>
        <dbReference type="Proteomes" id="UP000684084"/>
    </source>
</evidence>
<dbReference type="EMBL" id="CAGKOT010000005">
    <property type="protein sequence ID" value="CAB5344271.1"/>
    <property type="molecule type" value="Genomic_DNA"/>
</dbReference>
<organism evidence="2 3">
    <name type="scientific">Rhizophagus irregularis</name>
    <dbReference type="NCBI Taxonomy" id="588596"/>
    <lineage>
        <taxon>Eukaryota</taxon>
        <taxon>Fungi</taxon>
        <taxon>Fungi incertae sedis</taxon>
        <taxon>Mucoromycota</taxon>
        <taxon>Glomeromycotina</taxon>
        <taxon>Glomeromycetes</taxon>
        <taxon>Glomerales</taxon>
        <taxon>Glomeraceae</taxon>
        <taxon>Rhizophagus</taxon>
    </lineage>
</organism>
<evidence type="ECO:0000313" key="2">
    <source>
        <dbReference type="EMBL" id="CAB5344271.1"/>
    </source>
</evidence>
<dbReference type="InterPro" id="IPR004330">
    <property type="entry name" value="FAR1_DNA_bnd_dom"/>
</dbReference>
<sequence>MCQNFVLAEDEIFDEDIVGDEEEEIVAIVPMGPILGSELEGLKATEYPLITSSIDLSVGTRFSSWEVAEYYLKEYGRQKGFVIKKYRVEYHKNSSSNSCERPVKKRTLTCENSGKYKPNKTKSIAHQRNKGSKKTDCKWHVNLSNPESTNYVHITFAYLQHNHPINADNKKFATAFRHFDDSVMAEIEHAVIYGRCDAHTIRNLLQPLFPDQLFLTQDLSNAIQKIKREKRINGTDASQLLKFLLNQQKEDPTMFIQPLINVDSNRLCVIHKAVAASSSMTDVVEVLSARMQKEALNTSFIIWKHKSLTYHQPFVVKRFFSNIEKEIQKYFSSRIIDELHNQMCESVLYRCEKISIENAFEFEEDQMNAFVIEYLRVRLGALAIEYLRVRLGLGALAIDILELGLGAFAIEYLRLGLGAWAIE</sequence>
<dbReference type="PANTHER" id="PTHR47718">
    <property type="entry name" value="OS01G0519700 PROTEIN"/>
    <property type="match status" value="1"/>
</dbReference>
<comment type="caution">
    <text evidence="2">The sequence shown here is derived from an EMBL/GenBank/DDBJ whole genome shotgun (WGS) entry which is preliminary data.</text>
</comment>
<dbReference type="Pfam" id="PF03101">
    <property type="entry name" value="FAR1"/>
    <property type="match status" value="1"/>
</dbReference>
<feature type="domain" description="FAR1" evidence="1">
    <location>
        <begin position="71"/>
        <end position="166"/>
    </location>
</feature>
<accession>A0A915YUM4</accession>
<proteinExistence type="predicted"/>
<dbReference type="AlphaFoldDB" id="A0A915YUM4"/>
<evidence type="ECO:0000259" key="1">
    <source>
        <dbReference type="Pfam" id="PF03101"/>
    </source>
</evidence>
<gene>
    <name evidence="2" type="ORF">CHRIB12_LOCUS3940</name>
</gene>
<reference evidence="2" key="1">
    <citation type="submission" date="2020-05" db="EMBL/GenBank/DDBJ databases">
        <authorList>
            <person name="Rincon C."/>
            <person name="Sanders R I."/>
            <person name="Robbins C."/>
            <person name="Chaturvedi A."/>
        </authorList>
    </citation>
    <scope>NUCLEOTIDE SEQUENCE</scope>
    <source>
        <strain evidence="2">CHB12</strain>
    </source>
</reference>